<feature type="transmembrane region" description="Helical" evidence="14">
    <location>
        <begin position="6"/>
        <end position="23"/>
    </location>
</feature>
<comment type="caution">
    <text evidence="16">The sequence shown here is derived from an EMBL/GenBank/DDBJ whole genome shotgun (WGS) entry which is preliminary data.</text>
</comment>
<evidence type="ECO:0000256" key="2">
    <source>
        <dbReference type="ARBA" id="ARBA00004922"/>
    </source>
</evidence>
<keyword evidence="6" id="KW-0256">Endoplasmic reticulum</keyword>
<feature type="region of interest" description="Disordered" evidence="13">
    <location>
        <begin position="298"/>
        <end position="324"/>
    </location>
</feature>
<proteinExistence type="predicted"/>
<evidence type="ECO:0000256" key="11">
    <source>
        <dbReference type="ARBA" id="ARBA00033088"/>
    </source>
</evidence>
<evidence type="ECO:0000256" key="9">
    <source>
        <dbReference type="ARBA" id="ARBA00031434"/>
    </source>
</evidence>
<evidence type="ECO:0000256" key="14">
    <source>
        <dbReference type="SAM" id="Phobius"/>
    </source>
</evidence>
<dbReference type="Pfam" id="PF00534">
    <property type="entry name" value="Glycos_transf_1"/>
    <property type="match status" value="1"/>
</dbReference>
<evidence type="ECO:0000256" key="12">
    <source>
        <dbReference type="ARBA" id="ARBA00045071"/>
    </source>
</evidence>
<evidence type="ECO:0000256" key="1">
    <source>
        <dbReference type="ARBA" id="ARBA00004389"/>
    </source>
</evidence>
<gene>
    <name evidence="16" type="ORF">BLNAU_6373</name>
</gene>
<feature type="domain" description="Glycosyl transferase family 1" evidence="15">
    <location>
        <begin position="344"/>
        <end position="500"/>
    </location>
</feature>
<evidence type="ECO:0000256" key="13">
    <source>
        <dbReference type="SAM" id="MobiDB-lite"/>
    </source>
</evidence>
<keyword evidence="8 14" id="KW-0472">Membrane</keyword>
<dbReference type="InterPro" id="IPR001296">
    <property type="entry name" value="Glyco_trans_1"/>
</dbReference>
<evidence type="ECO:0000256" key="7">
    <source>
        <dbReference type="ARBA" id="ARBA00022989"/>
    </source>
</evidence>
<reference evidence="16 17" key="1">
    <citation type="journal article" date="2022" name="bioRxiv">
        <title>Genomics of Preaxostyla Flagellates Illuminates Evolutionary Transitions and the Path Towards Mitochondrial Loss.</title>
        <authorList>
            <person name="Novak L.V.F."/>
            <person name="Treitli S.C."/>
            <person name="Pyrih J."/>
            <person name="Halakuc P."/>
            <person name="Pipaliya S.V."/>
            <person name="Vacek V."/>
            <person name="Brzon O."/>
            <person name="Soukal P."/>
            <person name="Eme L."/>
            <person name="Dacks J.B."/>
            <person name="Karnkowska A."/>
            <person name="Elias M."/>
            <person name="Hampl V."/>
        </authorList>
    </citation>
    <scope>NUCLEOTIDE SEQUENCE [LARGE SCALE GENOMIC DNA]</scope>
    <source>
        <strain evidence="16">NAU3</strain>
        <tissue evidence="16">Gut</tissue>
    </source>
</reference>
<dbReference type="Proteomes" id="UP001281761">
    <property type="component" value="Unassembled WGS sequence"/>
</dbReference>
<dbReference type="PANTHER" id="PTHR13036:SF0">
    <property type="entry name" value="CHITOBIOSYLDIPHOSPHODOLICHOL BETA-MANNOSYLTRANSFERASE"/>
    <property type="match status" value="1"/>
</dbReference>
<evidence type="ECO:0000313" key="16">
    <source>
        <dbReference type="EMBL" id="KAK2958604.1"/>
    </source>
</evidence>
<name>A0ABQ9Y4G2_9EUKA</name>
<evidence type="ECO:0000256" key="5">
    <source>
        <dbReference type="ARBA" id="ARBA00022692"/>
    </source>
</evidence>
<evidence type="ECO:0000256" key="10">
    <source>
        <dbReference type="ARBA" id="ARBA00031566"/>
    </source>
</evidence>
<accession>A0ABQ9Y4G2</accession>
<keyword evidence="3 16" id="KW-0328">Glycosyltransferase</keyword>
<dbReference type="PANTHER" id="PTHR13036">
    <property type="entry name" value="BETA1,4 MANNOSYLTRANSFERASE"/>
    <property type="match status" value="1"/>
</dbReference>
<keyword evidence="7 14" id="KW-1133">Transmembrane helix</keyword>
<dbReference type="GO" id="GO:0004578">
    <property type="term" value="F:chitobiosyldiphosphodolichol beta-mannosyltransferase activity"/>
    <property type="evidence" value="ECO:0007669"/>
    <property type="project" value="UniProtKB-EC"/>
</dbReference>
<evidence type="ECO:0000313" key="17">
    <source>
        <dbReference type="Proteomes" id="UP001281761"/>
    </source>
</evidence>
<evidence type="ECO:0000256" key="8">
    <source>
        <dbReference type="ARBA" id="ARBA00023136"/>
    </source>
</evidence>
<keyword evidence="5 14" id="KW-0812">Transmembrane</keyword>
<evidence type="ECO:0000259" key="15">
    <source>
        <dbReference type="Pfam" id="PF00534"/>
    </source>
</evidence>
<dbReference type="Gene3D" id="3.40.50.2000">
    <property type="entry name" value="Glycogen Phosphorylase B"/>
    <property type="match status" value="1"/>
</dbReference>
<protein>
    <recommendedName>
        <fullName evidence="10">Beta-1,4-mannosyltransferase</fullName>
    </recommendedName>
    <alternativeName>
        <fullName evidence="11">GDP-Man:GlcNAc2-PP-dolichol mannosyltransferase</fullName>
    </alternativeName>
    <alternativeName>
        <fullName evidence="9">GDP-mannose-dolichol diphosphochitobiose mannosyltransferase</fullName>
    </alternativeName>
</protein>
<comment type="catalytic activity">
    <reaction evidence="12">
        <text>an N,N'-diacetylchitobiosyl-diphospho-di-trans,poly-cis-dolichol + GDP-alpha-D-mannose = a beta-D-Man-(1-&gt;4)-beta-D-GlcNAc-(1-&gt;4)-alpha-D-GlcNAc-diphospho-di-trans,poly-cis-dolichol + GDP + H(+)</text>
        <dbReference type="Rhea" id="RHEA:13865"/>
        <dbReference type="Rhea" id="RHEA-COMP:19510"/>
        <dbReference type="Rhea" id="RHEA-COMP:19511"/>
        <dbReference type="ChEBI" id="CHEBI:15378"/>
        <dbReference type="ChEBI" id="CHEBI:57269"/>
        <dbReference type="ChEBI" id="CHEBI:57527"/>
        <dbReference type="ChEBI" id="CHEBI:58189"/>
        <dbReference type="ChEBI" id="CHEBI:58472"/>
        <dbReference type="EC" id="2.4.1.142"/>
    </reaction>
    <physiologicalReaction direction="left-to-right" evidence="12">
        <dbReference type="Rhea" id="RHEA:13866"/>
    </physiologicalReaction>
</comment>
<dbReference type="SUPFAM" id="SSF53756">
    <property type="entry name" value="UDP-Glycosyltransferase/glycogen phosphorylase"/>
    <property type="match status" value="1"/>
</dbReference>
<comment type="pathway">
    <text evidence="2">Protein modification; protein glycosylation.</text>
</comment>
<dbReference type="InterPro" id="IPR026051">
    <property type="entry name" value="ALG1-like"/>
</dbReference>
<comment type="subcellular location">
    <subcellularLocation>
        <location evidence="1">Endoplasmic reticulum membrane</location>
        <topology evidence="1">Single-pass membrane protein</topology>
    </subcellularLocation>
</comment>
<organism evidence="16 17">
    <name type="scientific">Blattamonas nauphoetae</name>
    <dbReference type="NCBI Taxonomy" id="2049346"/>
    <lineage>
        <taxon>Eukaryota</taxon>
        <taxon>Metamonada</taxon>
        <taxon>Preaxostyla</taxon>
        <taxon>Oxymonadida</taxon>
        <taxon>Blattamonas</taxon>
    </lineage>
</organism>
<evidence type="ECO:0000256" key="6">
    <source>
        <dbReference type="ARBA" id="ARBA00022824"/>
    </source>
</evidence>
<feature type="compositionally biased region" description="Polar residues" evidence="13">
    <location>
        <begin position="310"/>
        <end position="324"/>
    </location>
</feature>
<evidence type="ECO:0000256" key="4">
    <source>
        <dbReference type="ARBA" id="ARBA00022679"/>
    </source>
</evidence>
<sequence>MNTLNSWLLLFVIILLTVTFVWFERRHSDVSSIAIVVLGDVGHSPRMQYHSLSFAQTLGVEVDLIGFSGSKCRPEVLENSSIRLHEMKPFPKIRGLPFIVTAPLKILSQILQLCWVLLTIPNPSYIYMQNPPSIPSMIVCLFVSILRGSRFAIDWHNLAFSILALRLGSKSPLVKLSFLYEKTLGRFSSVNTCVSKAMKEWLEKNFKVEATVMYDQPPDFFQPGQKEDVHSIVNKYQAAFNGFDFSRPKPTNTPVPPANSEEMNQRLSSLYPTPEEPILDHHFSNFVLPPQRQSSLSFPLLKYPQPSPTTPYNSSSRTSPESTTFLVTESETPFSIKTGESVELKGDRPAILISPTSWTPDEDFSVLLKAFRIVDERIATHEIDSFPRVAMCVTGKGPLIEPVLKFIEDFPFSHFSFHPLWLDAADYPKMLASADLGISMHQSSSGIDLPMKVVDMFGCCIPVCARNFSCIGELVQHEVNGLLFDTPEELADHLIRLLNNFPNTPELLGMRQTLVERNMRWTSGWTQAVAPLFS</sequence>
<keyword evidence="17" id="KW-1185">Reference proteome</keyword>
<dbReference type="EMBL" id="JARBJD010000036">
    <property type="protein sequence ID" value="KAK2958604.1"/>
    <property type="molecule type" value="Genomic_DNA"/>
</dbReference>
<keyword evidence="4 16" id="KW-0808">Transferase</keyword>
<evidence type="ECO:0000256" key="3">
    <source>
        <dbReference type="ARBA" id="ARBA00022676"/>
    </source>
</evidence>